<reference evidence="4" key="1">
    <citation type="submission" date="2025-08" db="UniProtKB">
        <authorList>
            <consortium name="Ensembl"/>
        </authorList>
    </citation>
    <scope>IDENTIFICATION</scope>
</reference>
<dbReference type="InterPro" id="IPR007998">
    <property type="entry name" value="DUF719"/>
</dbReference>
<sequence>MSDKDDIETPVVTEAAPILEDENCEPAKNSESLDLSAKPESKSEPVVSTRKRPEFRHSSDLETSEVLPVQASEAAGKEAVSKDVPQTGWGYWGSWGKSLLSSASATVATVGQGISNVIEKAETSLGIPSPSDISTEVQYAAGETNAKESENSSPVSGPFGVFSTISTAVQSTGKSVISGGLDALEFIGKKTMDVIAEGDPGFKRTKGLMNRTSTLSQVLREVKEKEELWTSNEVTIETDKKTHYGLLFDEFQGLSHLEALEMLSRESEIKVKSILNSLSGEELETLKLELEQLKEAFSLAEFCEEEEEETKGDEDFTKEITELFSQLHVSSKPEKLARARNTAYEWISTSLAKPLEKKEEGEKQLEAEEAEQISNSSIEDIHAFAIRSLAELTACSIELFHKIAALVLHGRKQEVSAIERSRALSQMTVLLCKELSSLSKEFTTCLTTAGQSQILDPLSEARD</sequence>
<dbReference type="PANTHER" id="PTHR12842">
    <property type="entry name" value="FI01459P"/>
    <property type="match status" value="1"/>
</dbReference>
<dbReference type="Pfam" id="PF05334">
    <property type="entry name" value="DUF719"/>
    <property type="match status" value="1"/>
</dbReference>
<dbReference type="Ensembl" id="ENSSSCT00030042030.1">
    <property type="protein sequence ID" value="ENSSSCP00030019115.1"/>
    <property type="gene ID" value="ENSSSCG00030030077.1"/>
</dbReference>
<name>A0A8D0WFU4_PIG</name>
<keyword evidence="2" id="KW-0597">Phosphoprotein</keyword>
<protein>
    <submittedName>
        <fullName evidence="4">Family with sequence similarity 114 member A2</fullName>
    </submittedName>
</protein>
<dbReference type="Proteomes" id="UP000694570">
    <property type="component" value="Unplaced"/>
</dbReference>
<accession>A0A8D0WFU4</accession>
<feature type="compositionally biased region" description="Basic and acidic residues" evidence="3">
    <location>
        <begin position="51"/>
        <end position="60"/>
    </location>
</feature>
<dbReference type="AlphaFoldDB" id="A0A8D0WFU4"/>
<dbReference type="PANTHER" id="PTHR12842:SF3">
    <property type="entry name" value="PROTEIN FAM114A2"/>
    <property type="match status" value="1"/>
</dbReference>
<gene>
    <name evidence="4" type="primary">FAM114A2</name>
</gene>
<evidence type="ECO:0000313" key="5">
    <source>
        <dbReference type="Proteomes" id="UP000694570"/>
    </source>
</evidence>
<evidence type="ECO:0000313" key="4">
    <source>
        <dbReference type="Ensembl" id="ENSSSCP00030019115.1"/>
    </source>
</evidence>
<feature type="region of interest" description="Disordered" evidence="3">
    <location>
        <begin position="1"/>
        <end position="65"/>
    </location>
</feature>
<proteinExistence type="inferred from homology"/>
<organism evidence="4 5">
    <name type="scientific">Sus scrofa</name>
    <name type="common">Pig</name>
    <dbReference type="NCBI Taxonomy" id="9823"/>
    <lineage>
        <taxon>Eukaryota</taxon>
        <taxon>Metazoa</taxon>
        <taxon>Chordata</taxon>
        <taxon>Craniata</taxon>
        <taxon>Vertebrata</taxon>
        <taxon>Euteleostomi</taxon>
        <taxon>Mammalia</taxon>
        <taxon>Eutheria</taxon>
        <taxon>Laurasiatheria</taxon>
        <taxon>Artiodactyla</taxon>
        <taxon>Suina</taxon>
        <taxon>Suidae</taxon>
        <taxon>Sus</taxon>
    </lineage>
</organism>
<comment type="similarity">
    <text evidence="1">Belongs to the FAM114 family.</text>
</comment>
<evidence type="ECO:0000256" key="1">
    <source>
        <dbReference type="ARBA" id="ARBA00006903"/>
    </source>
</evidence>
<evidence type="ECO:0000256" key="2">
    <source>
        <dbReference type="ARBA" id="ARBA00022553"/>
    </source>
</evidence>
<evidence type="ECO:0000256" key="3">
    <source>
        <dbReference type="SAM" id="MobiDB-lite"/>
    </source>
</evidence>